<evidence type="ECO:0000313" key="1">
    <source>
        <dbReference type="EMBL" id="KAH8013657.1"/>
    </source>
</evidence>
<comment type="caution">
    <text evidence="1">The sequence shown here is derived from an EMBL/GenBank/DDBJ whole genome shotgun (WGS) entry which is preliminary data.</text>
</comment>
<reference evidence="1" key="1">
    <citation type="submission" date="2021-08" db="EMBL/GenBank/DDBJ databases">
        <title>The first chromosome-level gecko genome reveals the dynamic sex chromosomes of Neotropical dwarf geckos (Sphaerodactylidae: Sphaerodactylus).</title>
        <authorList>
            <person name="Pinto B.J."/>
            <person name="Keating S.E."/>
            <person name="Gamble T."/>
        </authorList>
    </citation>
    <scope>NUCLEOTIDE SEQUENCE</scope>
    <source>
        <strain evidence="1">TG3544</strain>
    </source>
</reference>
<name>A0ACB8G2G7_9SAUR</name>
<gene>
    <name evidence="1" type="ORF">K3G42_021121</name>
</gene>
<protein>
    <submittedName>
        <fullName evidence="1">Uncharacterized protein</fullName>
    </submittedName>
</protein>
<evidence type="ECO:0000313" key="2">
    <source>
        <dbReference type="Proteomes" id="UP000827872"/>
    </source>
</evidence>
<accession>A0ACB8G2G7</accession>
<keyword evidence="2" id="KW-1185">Reference proteome</keyword>
<organism evidence="1 2">
    <name type="scientific">Sphaerodactylus townsendi</name>
    <dbReference type="NCBI Taxonomy" id="933632"/>
    <lineage>
        <taxon>Eukaryota</taxon>
        <taxon>Metazoa</taxon>
        <taxon>Chordata</taxon>
        <taxon>Craniata</taxon>
        <taxon>Vertebrata</taxon>
        <taxon>Euteleostomi</taxon>
        <taxon>Lepidosauria</taxon>
        <taxon>Squamata</taxon>
        <taxon>Bifurcata</taxon>
        <taxon>Gekkota</taxon>
        <taxon>Sphaerodactylidae</taxon>
        <taxon>Sphaerodactylus</taxon>
    </lineage>
</organism>
<proteinExistence type="predicted"/>
<dbReference type="Proteomes" id="UP000827872">
    <property type="component" value="Linkage Group LG02"/>
</dbReference>
<sequence length="141" mass="15576">MLMPPSPLLTDQSFERVHSKSSFYLTCWDLVNSPSPSKLSTLYGVGASPAIWSLMSLTGNYTLTDAQCDNGTGRSACLLIVSSYASQCVGKTKLIIIKKVKSRLLEEQRLEMLKTQCMEIRSPSGMNLPISSPVDWILKDQ</sequence>
<dbReference type="EMBL" id="CM037615">
    <property type="protein sequence ID" value="KAH8013657.1"/>
    <property type="molecule type" value="Genomic_DNA"/>
</dbReference>